<dbReference type="Proteomes" id="UP000053257">
    <property type="component" value="Unassembled WGS sequence"/>
</dbReference>
<keyword evidence="4" id="KW-1185">Reference proteome</keyword>
<gene>
    <name evidence="3" type="ORF">PHLGIDRAFT_392025</name>
</gene>
<feature type="transmembrane region" description="Helical" evidence="1">
    <location>
        <begin position="265"/>
        <end position="282"/>
    </location>
</feature>
<dbReference type="HOGENOM" id="CLU_411671_0_0_1"/>
<evidence type="ECO:0000313" key="3">
    <source>
        <dbReference type="EMBL" id="KIP08101.1"/>
    </source>
</evidence>
<feature type="domain" description="DUF6535" evidence="2">
    <location>
        <begin position="77"/>
        <end position="260"/>
    </location>
</feature>
<feature type="transmembrane region" description="Helical" evidence="1">
    <location>
        <begin position="101"/>
        <end position="121"/>
    </location>
</feature>
<dbReference type="EMBL" id="KN840485">
    <property type="protein sequence ID" value="KIP08101.1"/>
    <property type="molecule type" value="Genomic_DNA"/>
</dbReference>
<dbReference type="Pfam" id="PF20153">
    <property type="entry name" value="DUF6535"/>
    <property type="match status" value="1"/>
</dbReference>
<dbReference type="InterPro" id="IPR045338">
    <property type="entry name" value="DUF6535"/>
</dbReference>
<keyword evidence="1" id="KW-0472">Membrane</keyword>
<dbReference type="OrthoDB" id="3219854at2759"/>
<keyword evidence="1" id="KW-1133">Transmembrane helix</keyword>
<name>A0A0C3S006_PHLG1</name>
<feature type="transmembrane region" description="Helical" evidence="1">
    <location>
        <begin position="231"/>
        <end position="259"/>
    </location>
</feature>
<protein>
    <recommendedName>
        <fullName evidence="2">DUF6535 domain-containing protein</fullName>
    </recommendedName>
</protein>
<keyword evidence="1" id="KW-0812">Transmembrane</keyword>
<accession>A0A0C3S006</accession>
<organism evidence="3 4">
    <name type="scientific">Phlebiopsis gigantea (strain 11061_1 CR5-6)</name>
    <name type="common">White-rot fungus</name>
    <name type="synonym">Peniophora gigantea</name>
    <dbReference type="NCBI Taxonomy" id="745531"/>
    <lineage>
        <taxon>Eukaryota</taxon>
        <taxon>Fungi</taxon>
        <taxon>Dikarya</taxon>
        <taxon>Basidiomycota</taxon>
        <taxon>Agaricomycotina</taxon>
        <taxon>Agaricomycetes</taxon>
        <taxon>Polyporales</taxon>
        <taxon>Phanerochaetaceae</taxon>
        <taxon>Phlebiopsis</taxon>
    </lineage>
</organism>
<dbReference type="AlphaFoldDB" id="A0A0C3S006"/>
<proteinExistence type="predicted"/>
<feature type="transmembrane region" description="Helical" evidence="1">
    <location>
        <begin position="176"/>
        <end position="199"/>
    </location>
</feature>
<evidence type="ECO:0000259" key="2">
    <source>
        <dbReference type="Pfam" id="PF20153"/>
    </source>
</evidence>
<evidence type="ECO:0000256" key="1">
    <source>
        <dbReference type="SAM" id="Phobius"/>
    </source>
</evidence>
<reference evidence="3 4" key="1">
    <citation type="journal article" date="2014" name="PLoS Genet.">
        <title>Analysis of the Phlebiopsis gigantea genome, transcriptome and secretome provides insight into its pioneer colonization strategies of wood.</title>
        <authorList>
            <person name="Hori C."/>
            <person name="Ishida T."/>
            <person name="Igarashi K."/>
            <person name="Samejima M."/>
            <person name="Suzuki H."/>
            <person name="Master E."/>
            <person name="Ferreira P."/>
            <person name="Ruiz-Duenas F.J."/>
            <person name="Held B."/>
            <person name="Canessa P."/>
            <person name="Larrondo L.F."/>
            <person name="Schmoll M."/>
            <person name="Druzhinina I.S."/>
            <person name="Kubicek C.P."/>
            <person name="Gaskell J.A."/>
            <person name="Kersten P."/>
            <person name="St John F."/>
            <person name="Glasner J."/>
            <person name="Sabat G."/>
            <person name="Splinter BonDurant S."/>
            <person name="Syed K."/>
            <person name="Yadav J."/>
            <person name="Mgbeahuruike A.C."/>
            <person name="Kovalchuk A."/>
            <person name="Asiegbu F.O."/>
            <person name="Lackner G."/>
            <person name="Hoffmeister D."/>
            <person name="Rencoret J."/>
            <person name="Gutierrez A."/>
            <person name="Sun H."/>
            <person name="Lindquist E."/>
            <person name="Barry K."/>
            <person name="Riley R."/>
            <person name="Grigoriev I.V."/>
            <person name="Henrissat B."/>
            <person name="Kues U."/>
            <person name="Berka R.M."/>
            <person name="Martinez A.T."/>
            <person name="Covert S.F."/>
            <person name="Blanchette R.A."/>
            <person name="Cullen D."/>
        </authorList>
    </citation>
    <scope>NUCLEOTIDE SEQUENCE [LARGE SCALE GENOMIC DNA]</scope>
    <source>
        <strain evidence="3 4">11061_1 CR5-6</strain>
    </source>
</reference>
<sequence>MSNGVADNASIYSLPDIQHVPAVPHMPVPVPGTLDAHDYAEQGAASLFTNGGSDVVAPAYTTHSAAPTVVSGSSDAWDAVVEEFMTRDVKKVDDWDDDIDTLLVFAGLFSAIVTAFIIEFYKVLQPDPQDTTNKILVNISAQLADIATLMRQESSPNVVMPSPATLPIGAISASAIWINCLWFSSLVFALVSASLGTLVKQWLRRYIAKDYSSARERTRLREHRYYSLIRWVIPHIITILPVLLRIALNLFFAGLIVLLRTLDTTLTIVVAILVGSWALVYITTSVLPSLSPDCPYASPEALAFSFFLHLVRAGIHQWRYYSWADRESACKWDTNLDTRALVTADRTFSDLFLEKSIVECAKDLPPQDTMQFISDCFRHRLRVPEKSHLRWGMNQSWQFSRVTRRASTAFLHIALDASERLLLSKSSQGSDVFHTQLYSFIDFISDIILNNHWQISDSVKPQIVRFFRDVFALEEIETLGGVQANQVFHGIVSILCSHRELKLDIEELALVTPQLVNRVNALAACPLTEKAPLHPVAVCGVVLSLMSMRAPRHGKRVADLTPVNPEDMTVFLESYTAEISSHAREIEPSTFDDHWARPSPKINRLLLPRALPPGASPVQYLMDLANQCTMDMSLLPGYDVQLNRLGSALEEYRTVVDKIKSGLGASP</sequence>
<evidence type="ECO:0000313" key="4">
    <source>
        <dbReference type="Proteomes" id="UP000053257"/>
    </source>
</evidence>